<organism evidence="1 2">
    <name type="scientific">Pluteus cervinus</name>
    <dbReference type="NCBI Taxonomy" id="181527"/>
    <lineage>
        <taxon>Eukaryota</taxon>
        <taxon>Fungi</taxon>
        <taxon>Dikarya</taxon>
        <taxon>Basidiomycota</taxon>
        <taxon>Agaricomycotina</taxon>
        <taxon>Agaricomycetes</taxon>
        <taxon>Agaricomycetidae</taxon>
        <taxon>Agaricales</taxon>
        <taxon>Pluteineae</taxon>
        <taxon>Pluteaceae</taxon>
        <taxon>Pluteus</taxon>
    </lineage>
</organism>
<keyword evidence="2" id="KW-1185">Reference proteome</keyword>
<gene>
    <name evidence="1" type="ORF">BDN72DRAFT_875936</name>
</gene>
<dbReference type="Proteomes" id="UP000308600">
    <property type="component" value="Unassembled WGS sequence"/>
</dbReference>
<sequence length="208" mass="23790">MYPGAMSGTVQTFPYQSATDIELLNSTSLLARRWNELLQSFAERHTFLLYTATTQDEWHRRLMLMRQEEHQLAWSLGLHHKNYHQFPAIEQQARTPEVPQVTQPTPRQRYARVIPANRSTQRNGATHLRVPIAHRDNSELKVEANDAAQRDFLATVPEDVPQPESPDDSDSDVFVYKVAETEKLLDELEGVNAEGSPNGWVNVEVSEE</sequence>
<evidence type="ECO:0000313" key="2">
    <source>
        <dbReference type="Proteomes" id="UP000308600"/>
    </source>
</evidence>
<accession>A0ACD3B576</accession>
<evidence type="ECO:0000313" key="1">
    <source>
        <dbReference type="EMBL" id="TFK73213.1"/>
    </source>
</evidence>
<protein>
    <submittedName>
        <fullName evidence="1">Uncharacterized protein</fullName>
    </submittedName>
</protein>
<reference evidence="1 2" key="1">
    <citation type="journal article" date="2019" name="Nat. Ecol. Evol.">
        <title>Megaphylogeny resolves global patterns of mushroom evolution.</title>
        <authorList>
            <person name="Varga T."/>
            <person name="Krizsan K."/>
            <person name="Foldi C."/>
            <person name="Dima B."/>
            <person name="Sanchez-Garcia M."/>
            <person name="Sanchez-Ramirez S."/>
            <person name="Szollosi G.J."/>
            <person name="Szarkandi J.G."/>
            <person name="Papp V."/>
            <person name="Albert L."/>
            <person name="Andreopoulos W."/>
            <person name="Angelini C."/>
            <person name="Antonin V."/>
            <person name="Barry K.W."/>
            <person name="Bougher N.L."/>
            <person name="Buchanan P."/>
            <person name="Buyck B."/>
            <person name="Bense V."/>
            <person name="Catcheside P."/>
            <person name="Chovatia M."/>
            <person name="Cooper J."/>
            <person name="Damon W."/>
            <person name="Desjardin D."/>
            <person name="Finy P."/>
            <person name="Geml J."/>
            <person name="Haridas S."/>
            <person name="Hughes K."/>
            <person name="Justo A."/>
            <person name="Karasinski D."/>
            <person name="Kautmanova I."/>
            <person name="Kiss B."/>
            <person name="Kocsube S."/>
            <person name="Kotiranta H."/>
            <person name="LaButti K.M."/>
            <person name="Lechner B.E."/>
            <person name="Liimatainen K."/>
            <person name="Lipzen A."/>
            <person name="Lukacs Z."/>
            <person name="Mihaltcheva S."/>
            <person name="Morgado L.N."/>
            <person name="Niskanen T."/>
            <person name="Noordeloos M.E."/>
            <person name="Ohm R.A."/>
            <person name="Ortiz-Santana B."/>
            <person name="Ovrebo C."/>
            <person name="Racz N."/>
            <person name="Riley R."/>
            <person name="Savchenko A."/>
            <person name="Shiryaev A."/>
            <person name="Soop K."/>
            <person name="Spirin V."/>
            <person name="Szebenyi C."/>
            <person name="Tomsovsky M."/>
            <person name="Tulloss R.E."/>
            <person name="Uehling J."/>
            <person name="Grigoriev I.V."/>
            <person name="Vagvolgyi C."/>
            <person name="Papp T."/>
            <person name="Martin F.M."/>
            <person name="Miettinen O."/>
            <person name="Hibbett D.S."/>
            <person name="Nagy L.G."/>
        </authorList>
    </citation>
    <scope>NUCLEOTIDE SEQUENCE [LARGE SCALE GENOMIC DNA]</scope>
    <source>
        <strain evidence="1 2">NL-1719</strain>
    </source>
</reference>
<name>A0ACD3B576_9AGAR</name>
<proteinExistence type="predicted"/>
<dbReference type="EMBL" id="ML208277">
    <property type="protein sequence ID" value="TFK73213.1"/>
    <property type="molecule type" value="Genomic_DNA"/>
</dbReference>